<keyword evidence="3" id="KW-1185">Reference proteome</keyword>
<feature type="chain" id="PRO_5038947669" evidence="1">
    <location>
        <begin position="22"/>
        <end position="238"/>
    </location>
</feature>
<sequence length="238" mass="26217">MDMKKKLAVAIALALGLNLGAGQIVQNEFTANMGLNSKAEAFNIFSLFAPSKREIQNSYKKMISYYMAGFELSSRAAAVSHELLNDYGVEAELVNVNGINASTAGYDSSVDMVMQKGNSSKTVKMPEIDANRFFNMIPAEDARLAEAKRLVMLKDECFARGRDEVTFLAAQALLCGGDQTRNIAMLIGSAMLLNEWKDSVDSSTGVNYQNFENSLRTMNKVEVDQRKIKEAADRLRKG</sequence>
<comment type="caution">
    <text evidence="2">The sequence shown here is derived from an EMBL/GenBank/DDBJ whole genome shotgun (WGS) entry which is preliminary data.</text>
</comment>
<dbReference type="EMBL" id="JSCE01000153">
    <property type="protein sequence ID" value="KHM51986.1"/>
    <property type="molecule type" value="Genomic_DNA"/>
</dbReference>
<dbReference type="AlphaFoldDB" id="A0A0B2JZE7"/>
<protein>
    <submittedName>
        <fullName evidence="2">Uncharacterized protein</fullName>
    </submittedName>
</protein>
<evidence type="ECO:0000313" key="2">
    <source>
        <dbReference type="EMBL" id="KHM51986.1"/>
    </source>
</evidence>
<feature type="signal peptide" evidence="1">
    <location>
        <begin position="1"/>
        <end position="21"/>
    </location>
</feature>
<evidence type="ECO:0000313" key="3">
    <source>
        <dbReference type="Proteomes" id="UP000030993"/>
    </source>
</evidence>
<reference evidence="2 3" key="1">
    <citation type="journal article" date="2013" name="PLoS ONE">
        <title>Identification and characterization of three novel lipases belonging to families II and V from Anaerovibrio lipolyticus 5ST.</title>
        <authorList>
            <person name="Prive F."/>
            <person name="Kaderbhai N.N."/>
            <person name="Girdwood S."/>
            <person name="Worgan H.J."/>
            <person name="Pinloche E."/>
            <person name="Scollan N.D."/>
            <person name="Huws S.A."/>
            <person name="Newbold C.J."/>
        </authorList>
    </citation>
    <scope>NUCLEOTIDE SEQUENCE [LARGE SCALE GENOMIC DNA]</scope>
    <source>
        <strain evidence="2 3">5S</strain>
    </source>
</reference>
<gene>
    <name evidence="2" type="ORF">NZ47_07435</name>
</gene>
<dbReference type="Proteomes" id="UP000030993">
    <property type="component" value="Unassembled WGS sequence"/>
</dbReference>
<keyword evidence="1" id="KW-0732">Signal</keyword>
<proteinExistence type="predicted"/>
<name>A0A0B2JZE7_9FIRM</name>
<evidence type="ECO:0000256" key="1">
    <source>
        <dbReference type="SAM" id="SignalP"/>
    </source>
</evidence>
<accession>A0A0B2JZE7</accession>
<organism evidence="2 3">
    <name type="scientific">Anaerovibrio lipolyticus</name>
    <dbReference type="NCBI Taxonomy" id="82374"/>
    <lineage>
        <taxon>Bacteria</taxon>
        <taxon>Bacillati</taxon>
        <taxon>Bacillota</taxon>
        <taxon>Negativicutes</taxon>
        <taxon>Selenomonadales</taxon>
        <taxon>Selenomonadaceae</taxon>
        <taxon>Anaerovibrio</taxon>
    </lineage>
</organism>
<dbReference type="STRING" id="82374.NZ47_07435"/>